<keyword evidence="17" id="KW-1185">Reference proteome</keyword>
<gene>
    <name evidence="16" type="ORF">Dda_8017</name>
</gene>
<keyword evidence="11" id="KW-0663">Pyridoxal phosphate</keyword>
<dbReference type="PANTHER" id="PTHR46366:SF8">
    <property type="entry name" value="PRO-APOPTOTIC SERINE PROTEASE NMA111"/>
    <property type="match status" value="1"/>
</dbReference>
<comment type="cofactor">
    <cofactor evidence="1">
        <name>pyridoxal 5'-phosphate</name>
        <dbReference type="ChEBI" id="CHEBI:597326"/>
    </cofactor>
</comment>
<dbReference type="InterPro" id="IPR001940">
    <property type="entry name" value="Peptidase_S1C"/>
</dbReference>
<dbReference type="PROSITE" id="PS00599">
    <property type="entry name" value="AA_TRANSFER_CLASS_2"/>
    <property type="match status" value="1"/>
</dbReference>
<dbReference type="InterPro" id="IPR015421">
    <property type="entry name" value="PyrdxlP-dep_Trfase_major"/>
</dbReference>
<dbReference type="CDD" id="cd00609">
    <property type="entry name" value="AAT_like"/>
    <property type="match status" value="1"/>
</dbReference>
<evidence type="ECO:0000256" key="6">
    <source>
        <dbReference type="ARBA" id="ARBA00021524"/>
    </source>
</evidence>
<dbReference type="InterPro" id="IPR009003">
    <property type="entry name" value="Peptidase_S1_PA"/>
</dbReference>
<dbReference type="Proteomes" id="UP001221413">
    <property type="component" value="Unassembled WGS sequence"/>
</dbReference>
<evidence type="ECO:0000256" key="9">
    <source>
        <dbReference type="ARBA" id="ARBA00022703"/>
    </source>
</evidence>
<dbReference type="PRINTS" id="PR00834">
    <property type="entry name" value="PROTEASES2C"/>
</dbReference>
<dbReference type="SUPFAM" id="SSF50156">
    <property type="entry name" value="PDZ domain-like"/>
    <property type="match status" value="1"/>
</dbReference>
<feature type="domain" description="Aminotransferase class I/classII large" evidence="14">
    <location>
        <begin position="720"/>
        <end position="1071"/>
    </location>
</feature>
<evidence type="ECO:0000256" key="7">
    <source>
        <dbReference type="ARBA" id="ARBA00022576"/>
    </source>
</evidence>
<dbReference type="Pfam" id="PF00155">
    <property type="entry name" value="Aminotran_1_2"/>
    <property type="match status" value="1"/>
</dbReference>
<keyword evidence="7" id="KW-0032">Aminotransferase</keyword>
<evidence type="ECO:0000256" key="5">
    <source>
        <dbReference type="ARBA" id="ARBA00020338"/>
    </source>
</evidence>
<evidence type="ECO:0000256" key="1">
    <source>
        <dbReference type="ARBA" id="ARBA00001933"/>
    </source>
</evidence>
<protein>
    <recommendedName>
        <fullName evidence="5">Pro-apoptotic serine protease NMA111</fullName>
    </recommendedName>
    <alternativeName>
        <fullName evidence="12">Imidazole acetol-phosphate transaminase</fullName>
    </alternativeName>
    <alternativeName>
        <fullName evidence="6">Pro-apoptotic serine protease nma111</fullName>
    </alternativeName>
</protein>
<proteinExistence type="inferred from homology"/>
<dbReference type="Pfam" id="PF13365">
    <property type="entry name" value="Trypsin_2"/>
    <property type="match status" value="1"/>
</dbReference>
<dbReference type="GO" id="GO:0006508">
    <property type="term" value="P:proteolysis"/>
    <property type="evidence" value="ECO:0007669"/>
    <property type="project" value="InterPro"/>
</dbReference>
<dbReference type="SUPFAM" id="SSF53383">
    <property type="entry name" value="PLP-dependent transferases"/>
    <property type="match status" value="1"/>
</dbReference>
<dbReference type="InterPro" id="IPR036034">
    <property type="entry name" value="PDZ_sf"/>
</dbReference>
<comment type="function">
    <text evidence="2">Nuclear serine protease which mediates apoptosis.</text>
</comment>
<dbReference type="GO" id="GO:0000105">
    <property type="term" value="P:L-histidine biosynthetic process"/>
    <property type="evidence" value="ECO:0007669"/>
    <property type="project" value="InterPro"/>
</dbReference>
<reference evidence="16" key="1">
    <citation type="submission" date="2023-01" db="EMBL/GenBank/DDBJ databases">
        <title>The chitinases involved in constricting ring structure development in the nematode-trapping fungus Drechslerella dactyloides.</title>
        <authorList>
            <person name="Wang R."/>
            <person name="Zhang L."/>
            <person name="Tang P."/>
            <person name="Li S."/>
            <person name="Liang L."/>
        </authorList>
    </citation>
    <scope>NUCLEOTIDE SEQUENCE</scope>
    <source>
        <strain evidence="16">YMF1.00031</strain>
    </source>
</reference>
<evidence type="ECO:0000256" key="2">
    <source>
        <dbReference type="ARBA" id="ARBA00002558"/>
    </source>
</evidence>
<keyword evidence="8" id="KW-0808">Transferase</keyword>
<name>A0AAD6IRL8_DREDA</name>
<keyword evidence="9" id="KW-0053">Apoptosis</keyword>
<feature type="region of interest" description="Disordered" evidence="13">
    <location>
        <begin position="1"/>
        <end position="25"/>
    </location>
</feature>
<dbReference type="InterPro" id="IPR025926">
    <property type="entry name" value="PDZ-like_dom"/>
</dbReference>
<comment type="similarity">
    <text evidence="3">Belongs to the class-II pyridoxal-phosphate-dependent aminotransferase family.</text>
</comment>
<evidence type="ECO:0000256" key="10">
    <source>
        <dbReference type="ARBA" id="ARBA00022737"/>
    </source>
</evidence>
<evidence type="ECO:0000256" key="12">
    <source>
        <dbReference type="ARBA" id="ARBA00030262"/>
    </source>
</evidence>
<dbReference type="InterPro" id="IPR001917">
    <property type="entry name" value="Aminotrans_II_pyridoxalP_BS"/>
</dbReference>
<evidence type="ECO:0000256" key="3">
    <source>
        <dbReference type="ARBA" id="ARBA00008392"/>
    </source>
</evidence>
<dbReference type="SUPFAM" id="SSF50494">
    <property type="entry name" value="Trypsin-like serine proteases"/>
    <property type="match status" value="2"/>
</dbReference>
<dbReference type="InterPro" id="IPR015422">
    <property type="entry name" value="PyrdxlP-dep_Trfase_small"/>
</dbReference>
<sequence length="1080" mass="119879">MEGATESRSKRRHSGSAQFIRPSKHVKGDNFDLEFDDTAEFNDEDADDDINMMAEQDLLAALEQAQSEQRVMPHLAATGDSVEWQRTIESVVRNVVSIRFCQTCSFDADPAVTSEATGFVVDKVEGLILTNRHVACAGPFWGYCVFDNHEECDVHPVYRDPVHDFGILKFDPSKIKYMEIGELTLRPDLARVGVEIRVVGNDAGEKLSILSGVISRTDRNAPDYGDGYNDFNTNYIQAAASASGGSSGSPVVNVDGFVVALQAGGSTEGDLHAITPDRFLTVCGVYVSEPAGTFRFDGSDKGWIIASVDNEKTPDLKSFIDIMKNIPVVVPGKVVFLHPLQNYAVVQYDPSLVKAPVQSAKLSDENVRQGSPTVFFGFNHNFRVVTTKTTITDITTVAIPANSMAPRYRAINLDAITVDTSLSAQCASGVLADEDGTVQALWLTYLGDRAHGSKDIEYHLGLSTPTILPVIRQIQRGQIPNLRILDVELHTIQMSQARVMGVSEDWIRKVEQDNPQRHQLFIVRKVSCGPVQTLEEGDLILSLNGKIMTRISDLDVMYDHDELDVRVVRNCKELSIKVPTVTTIRQQISHMHSEVYVSARSRGSPAFQYQLVPTNFVLGVNGVATLDLDSFLKEVSKIPDNTYFRLRVITFDNVPFVITMKKNEHYFPTMEFIKDASEACGWRRVTYDHGKPHSGLDTGILSDNRAQEVDYKDDGRNTLLDANENSYGPSLSRDISDHGLERSILTNLNRYPDPHQIELKQQLCDLRQSPSAIARLRPANVFVGVGSDEAIDSLIRCFCVPGVDKILICPPTYGMYAVAAQINDIEVVHVPLDIEGQCPSFDIQPHLIKNRLQNDPCIKLVYICSPGNPTGKLVEPERLKGLLEFNWNGIVVLDEAYIDFASENMSLAHWVNDYPNLVVMQTLSKAFGMAGIRLGFAFAPVEIASLLNNLKAPYNVSSLTSALARETVSQSGQDLMKNYRNQILRQRAWLIEQLPRVQRIGRFVGGFDANFLLVEILNRNGNPDNVSAKKVYARLAENKGVVVRYRGDEPGCNGCLRITIGTELETAKLMAKLEEVFQEI</sequence>
<accession>A0AAD6IRL8</accession>
<dbReference type="Gene3D" id="3.90.1150.10">
    <property type="entry name" value="Aspartate Aminotransferase, domain 1"/>
    <property type="match status" value="1"/>
</dbReference>
<dbReference type="Pfam" id="PF12812">
    <property type="entry name" value="PDZ_1"/>
    <property type="match status" value="1"/>
</dbReference>
<organism evidence="16 17">
    <name type="scientific">Drechslerella dactyloides</name>
    <name type="common">Nematode-trapping fungus</name>
    <name type="synonym">Arthrobotrys dactyloides</name>
    <dbReference type="NCBI Taxonomy" id="74499"/>
    <lineage>
        <taxon>Eukaryota</taxon>
        <taxon>Fungi</taxon>
        <taxon>Dikarya</taxon>
        <taxon>Ascomycota</taxon>
        <taxon>Pezizomycotina</taxon>
        <taxon>Orbiliomycetes</taxon>
        <taxon>Orbiliales</taxon>
        <taxon>Orbiliaceae</taxon>
        <taxon>Drechslerella</taxon>
    </lineage>
</organism>
<dbReference type="GO" id="GO:0030170">
    <property type="term" value="F:pyridoxal phosphate binding"/>
    <property type="evidence" value="ECO:0007669"/>
    <property type="project" value="InterPro"/>
</dbReference>
<dbReference type="InterPro" id="IPR005861">
    <property type="entry name" value="HisP_aminotrans"/>
</dbReference>
<dbReference type="Gene3D" id="2.40.10.120">
    <property type="match status" value="1"/>
</dbReference>
<comment type="similarity">
    <text evidence="4">Belongs to the peptidase S1C family.</text>
</comment>
<keyword evidence="10" id="KW-0677">Repeat</keyword>
<dbReference type="AlphaFoldDB" id="A0AAD6IRL8"/>
<evidence type="ECO:0000256" key="8">
    <source>
        <dbReference type="ARBA" id="ARBA00022679"/>
    </source>
</evidence>
<evidence type="ECO:0000259" key="14">
    <source>
        <dbReference type="Pfam" id="PF00155"/>
    </source>
</evidence>
<evidence type="ECO:0000256" key="13">
    <source>
        <dbReference type="SAM" id="MobiDB-lite"/>
    </source>
</evidence>
<dbReference type="InterPro" id="IPR015424">
    <property type="entry name" value="PyrdxlP-dep_Trfase"/>
</dbReference>
<dbReference type="NCBIfam" id="TIGR01141">
    <property type="entry name" value="hisC"/>
    <property type="match status" value="1"/>
</dbReference>
<feature type="domain" description="PDZ-like" evidence="15">
    <location>
        <begin position="284"/>
        <end position="327"/>
    </location>
</feature>
<dbReference type="GO" id="GO:0004252">
    <property type="term" value="F:serine-type endopeptidase activity"/>
    <property type="evidence" value="ECO:0007669"/>
    <property type="project" value="InterPro"/>
</dbReference>
<evidence type="ECO:0000313" key="17">
    <source>
        <dbReference type="Proteomes" id="UP001221413"/>
    </source>
</evidence>
<dbReference type="GO" id="GO:0004400">
    <property type="term" value="F:histidinol-phosphate transaminase activity"/>
    <property type="evidence" value="ECO:0007669"/>
    <property type="project" value="InterPro"/>
</dbReference>
<dbReference type="GO" id="GO:0006915">
    <property type="term" value="P:apoptotic process"/>
    <property type="evidence" value="ECO:0007669"/>
    <property type="project" value="UniProtKB-KW"/>
</dbReference>
<evidence type="ECO:0000256" key="11">
    <source>
        <dbReference type="ARBA" id="ARBA00022898"/>
    </source>
</evidence>
<dbReference type="PANTHER" id="PTHR46366">
    <property type="entry name" value="PRO-APOPTOTIC SERINE PROTEASE NMA111"/>
    <property type="match status" value="1"/>
</dbReference>
<evidence type="ECO:0000259" key="15">
    <source>
        <dbReference type="Pfam" id="PF12812"/>
    </source>
</evidence>
<dbReference type="EMBL" id="JAQGDS010000011">
    <property type="protein sequence ID" value="KAJ6257132.1"/>
    <property type="molecule type" value="Genomic_DNA"/>
</dbReference>
<comment type="caution">
    <text evidence="16">The sequence shown here is derived from an EMBL/GenBank/DDBJ whole genome shotgun (WGS) entry which is preliminary data.</text>
</comment>
<dbReference type="Gene3D" id="3.40.640.10">
    <property type="entry name" value="Type I PLP-dependent aspartate aminotransferase-like (Major domain)"/>
    <property type="match status" value="1"/>
</dbReference>
<evidence type="ECO:0000256" key="4">
    <source>
        <dbReference type="ARBA" id="ARBA00010541"/>
    </source>
</evidence>
<dbReference type="InterPro" id="IPR004839">
    <property type="entry name" value="Aminotransferase_I/II_large"/>
</dbReference>
<evidence type="ECO:0000313" key="16">
    <source>
        <dbReference type="EMBL" id="KAJ6257132.1"/>
    </source>
</evidence>